<organism evidence="1 2">
    <name type="scientific">Providencia alcalifaciens 205/92</name>
    <dbReference type="NCBI Taxonomy" id="1256988"/>
    <lineage>
        <taxon>Bacteria</taxon>
        <taxon>Pseudomonadati</taxon>
        <taxon>Pseudomonadota</taxon>
        <taxon>Gammaproteobacteria</taxon>
        <taxon>Enterobacterales</taxon>
        <taxon>Morganellaceae</taxon>
        <taxon>Providencia</taxon>
    </lineage>
</organism>
<dbReference type="RefSeq" id="WP_036960156.1">
    <property type="nucleotide sequence ID" value="NZ_JALD01000025.1"/>
</dbReference>
<proteinExistence type="predicted"/>
<name>A0AAV3MA25_9GAMM</name>
<sequence length="74" mass="8510">MRKNLTKAIRLNDEELSLFESYANAKGLTFSELCKSAIIEKIEDEIDLELAEIAYNEYLNDNETLSHQAIFDPL</sequence>
<dbReference type="NCBIfam" id="NF046040">
    <property type="entry name" value="RelB_antitoxin"/>
    <property type="match status" value="1"/>
</dbReference>
<dbReference type="Proteomes" id="UP000022311">
    <property type="component" value="Unassembled WGS sequence"/>
</dbReference>
<gene>
    <name evidence="1" type="ORF">HMPREF1563_0090</name>
</gene>
<evidence type="ECO:0000313" key="1">
    <source>
        <dbReference type="EMBL" id="EUD12380.1"/>
    </source>
</evidence>
<evidence type="ECO:0000313" key="2">
    <source>
        <dbReference type="Proteomes" id="UP000022311"/>
    </source>
</evidence>
<dbReference type="InterPro" id="IPR046257">
    <property type="entry name" value="DUF6290"/>
</dbReference>
<accession>A0AAV3MA25</accession>
<dbReference type="AlphaFoldDB" id="A0AAV3MA25"/>
<protein>
    <submittedName>
        <fullName evidence="1">Uncharacterized protein</fullName>
    </submittedName>
</protein>
<dbReference type="Pfam" id="PF19807">
    <property type="entry name" value="DUF6290"/>
    <property type="match status" value="1"/>
</dbReference>
<dbReference type="EMBL" id="JALD01000025">
    <property type="protein sequence ID" value="EUD12380.1"/>
    <property type="molecule type" value="Genomic_DNA"/>
</dbReference>
<comment type="caution">
    <text evidence="1">The sequence shown here is derived from an EMBL/GenBank/DDBJ whole genome shotgun (WGS) entry which is preliminary data.</text>
</comment>
<reference evidence="1 2" key="1">
    <citation type="submission" date="2014-01" db="EMBL/GenBank/DDBJ databases">
        <authorList>
            <person name="Durkin A.S."/>
            <person name="McCorrison J."/>
            <person name="Torralba M."/>
            <person name="Gillis M."/>
            <person name="Haft D.H."/>
            <person name="Methe B."/>
            <person name="Sutton G."/>
            <person name="Nelson K.E."/>
        </authorList>
    </citation>
    <scope>NUCLEOTIDE SEQUENCE [LARGE SCALE GENOMIC DNA]</scope>
    <source>
        <strain evidence="1 2">205/92</strain>
    </source>
</reference>